<evidence type="ECO:0000256" key="5">
    <source>
        <dbReference type="PROSITE-ProRule" id="PRU00302"/>
    </source>
</evidence>
<reference evidence="12" key="2">
    <citation type="submission" date="2025-04" db="UniProtKB">
        <authorList>
            <consortium name="RefSeq"/>
        </authorList>
    </citation>
    <scope>IDENTIFICATION</scope>
</reference>
<evidence type="ECO:0000256" key="6">
    <source>
        <dbReference type="SAM" id="MobiDB-lite"/>
    </source>
</evidence>
<evidence type="ECO:0000256" key="7">
    <source>
        <dbReference type="SAM" id="Phobius"/>
    </source>
</evidence>
<dbReference type="PANTHER" id="PTHR19325">
    <property type="entry name" value="COMPLEMENT COMPONENT-RELATED SUSHI DOMAIN-CONTAINING"/>
    <property type="match status" value="1"/>
</dbReference>
<evidence type="ECO:0000313" key="10">
    <source>
        <dbReference type="Ensembl" id="ENSSPAP00000000588.1"/>
    </source>
</evidence>
<dbReference type="Ensembl" id="ENSSPAT00000000596.1">
    <property type="protein sequence ID" value="ENSSPAP00000000588.1"/>
    <property type="gene ID" value="ENSSPAG00000000465.1"/>
</dbReference>
<evidence type="ECO:0000313" key="12">
    <source>
        <dbReference type="RefSeq" id="XP_008277585.1"/>
    </source>
</evidence>
<dbReference type="PROSITE" id="PS50923">
    <property type="entry name" value="SUSHI"/>
    <property type="match status" value="3"/>
</dbReference>
<dbReference type="Proteomes" id="UP000694891">
    <property type="component" value="Unplaced"/>
</dbReference>
<feature type="region of interest" description="Disordered" evidence="6">
    <location>
        <begin position="217"/>
        <end position="284"/>
    </location>
</feature>
<feature type="domain" description="Sushi" evidence="9">
    <location>
        <begin position="148"/>
        <end position="208"/>
    </location>
</feature>
<evidence type="ECO:0000256" key="8">
    <source>
        <dbReference type="SAM" id="SignalP"/>
    </source>
</evidence>
<evidence type="ECO:0000256" key="2">
    <source>
        <dbReference type="ARBA" id="ARBA00022737"/>
    </source>
</evidence>
<evidence type="ECO:0000256" key="3">
    <source>
        <dbReference type="ARBA" id="ARBA00023157"/>
    </source>
</evidence>
<dbReference type="Pfam" id="PF00084">
    <property type="entry name" value="Sushi"/>
    <property type="match status" value="3"/>
</dbReference>
<dbReference type="SUPFAM" id="SSF57535">
    <property type="entry name" value="Complement control module/SCR domain"/>
    <property type="match status" value="3"/>
</dbReference>
<keyword evidence="11" id="KW-1185">Reference proteome</keyword>
<comment type="caution">
    <text evidence="5">Lacks conserved residue(s) required for the propagation of feature annotation.</text>
</comment>
<proteinExistence type="predicted"/>
<dbReference type="PANTHER" id="PTHR19325:SF569">
    <property type="entry name" value="COMPLEMENT COMPONENT 4 BINDING PROTEIN, SECRETORY-RELATED"/>
    <property type="match status" value="1"/>
</dbReference>
<sequence length="336" mass="36238">MEALLDTCGRRGVKPLLLLYLLVVQAAADCPKPQGRENIVLTNEALLMNDFPESSEATLECANGYVRESGSGIITCIDKKWTEPDLTCKKKDCGPPKPQENMSFNTSAGTLFGAVIRVICDKGYRISGSSYKQCFAAGWSGRAKCNIVTCATPPEVTNGKSSWDTQDHPKYGEIVQYTCDEGYTLTGNDSIVCRETGKYDSQPPECNGVTAEDRITTASSVQESSTAADSPAASTAFTTSATPSVSPSVREGARDILAAGDTTTSVTSNTSSSLQGKHDEPEESGVGYKPVIISVIVVLLVVCIVVFFIHKFLLRRKGSYDTREDLKPELLQFQNL</sequence>
<dbReference type="CDD" id="cd00033">
    <property type="entry name" value="CCP"/>
    <property type="match status" value="2"/>
</dbReference>
<feature type="compositionally biased region" description="Low complexity" evidence="6">
    <location>
        <begin position="224"/>
        <end position="248"/>
    </location>
</feature>
<dbReference type="GeneID" id="103355526"/>
<evidence type="ECO:0000256" key="1">
    <source>
        <dbReference type="ARBA" id="ARBA00022659"/>
    </source>
</evidence>
<dbReference type="STRING" id="144197.ENSSPAP00000000588"/>
<gene>
    <name evidence="12" type="primary">cd55</name>
</gene>
<feature type="domain" description="Sushi" evidence="9">
    <location>
        <begin position="28"/>
        <end position="90"/>
    </location>
</feature>
<evidence type="ECO:0000313" key="11">
    <source>
        <dbReference type="Proteomes" id="UP000694891"/>
    </source>
</evidence>
<dbReference type="InterPro" id="IPR050350">
    <property type="entry name" value="Compl-Cell_Adhes-Reg"/>
</dbReference>
<feature type="transmembrane region" description="Helical" evidence="7">
    <location>
        <begin position="291"/>
        <end position="314"/>
    </location>
</feature>
<feature type="disulfide bond" evidence="5">
    <location>
        <begin position="61"/>
        <end position="88"/>
    </location>
</feature>
<keyword evidence="8" id="KW-0732">Signal</keyword>
<dbReference type="OrthoDB" id="8961654at2759"/>
<feature type="domain" description="Sushi" evidence="9">
    <location>
        <begin position="91"/>
        <end position="147"/>
    </location>
</feature>
<dbReference type="AlphaFoldDB" id="A0A3B4YUY8"/>
<dbReference type="RefSeq" id="XP_008277585.1">
    <property type="nucleotide sequence ID" value="XM_008279363.1"/>
</dbReference>
<feature type="signal peptide" evidence="8">
    <location>
        <begin position="1"/>
        <end position="28"/>
    </location>
</feature>
<reference evidence="10" key="1">
    <citation type="submission" date="2023-09" db="UniProtKB">
        <authorList>
            <consortium name="Ensembl"/>
        </authorList>
    </citation>
    <scope>IDENTIFICATION</scope>
</reference>
<feature type="compositionally biased region" description="Low complexity" evidence="6">
    <location>
        <begin position="262"/>
        <end position="273"/>
    </location>
</feature>
<keyword evidence="2" id="KW-0677">Repeat</keyword>
<feature type="disulfide bond" evidence="5">
    <location>
        <begin position="179"/>
        <end position="206"/>
    </location>
</feature>
<organism evidence="10">
    <name type="scientific">Stegastes partitus</name>
    <name type="common">bicolor damselfish</name>
    <dbReference type="NCBI Taxonomy" id="144197"/>
    <lineage>
        <taxon>Eukaryota</taxon>
        <taxon>Metazoa</taxon>
        <taxon>Chordata</taxon>
        <taxon>Craniata</taxon>
        <taxon>Vertebrata</taxon>
        <taxon>Euteleostomi</taxon>
        <taxon>Actinopterygii</taxon>
        <taxon>Neopterygii</taxon>
        <taxon>Teleostei</taxon>
        <taxon>Neoteleostei</taxon>
        <taxon>Acanthomorphata</taxon>
        <taxon>Ovalentaria</taxon>
        <taxon>Pomacentridae</taxon>
        <taxon>Stegastes</taxon>
    </lineage>
</organism>
<dbReference type="SMART" id="SM00032">
    <property type="entry name" value="CCP"/>
    <property type="match status" value="3"/>
</dbReference>
<accession>A0A3B4YUY8</accession>
<keyword evidence="1 5" id="KW-0768">Sushi</keyword>
<keyword evidence="3 5" id="KW-1015">Disulfide bond</keyword>
<dbReference type="GeneTree" id="ENSGT00940000161110"/>
<protein>
    <submittedName>
        <fullName evidence="10">CD55 molecule (Cromer blood group)</fullName>
    </submittedName>
    <submittedName>
        <fullName evidence="12">Complement decay-accelerating factor isoform X1</fullName>
    </submittedName>
</protein>
<dbReference type="InterPro" id="IPR035976">
    <property type="entry name" value="Sushi/SCR/CCP_sf"/>
</dbReference>
<feature type="chain" id="PRO_5044590978" evidence="8">
    <location>
        <begin position="29"/>
        <end position="336"/>
    </location>
</feature>
<evidence type="ECO:0000259" key="9">
    <source>
        <dbReference type="PROSITE" id="PS50923"/>
    </source>
</evidence>
<keyword evidence="7" id="KW-0472">Membrane</keyword>
<name>A0A3B4YUY8_9TELE</name>
<keyword evidence="7" id="KW-0812">Transmembrane</keyword>
<dbReference type="Gene3D" id="2.10.70.10">
    <property type="entry name" value="Complement Module, domain 1"/>
    <property type="match status" value="3"/>
</dbReference>
<feature type="disulfide bond" evidence="5">
    <location>
        <begin position="150"/>
        <end position="193"/>
    </location>
</feature>
<keyword evidence="4" id="KW-0325">Glycoprotein</keyword>
<keyword evidence="7" id="KW-1133">Transmembrane helix</keyword>
<dbReference type="InterPro" id="IPR000436">
    <property type="entry name" value="Sushi_SCR_CCP_dom"/>
</dbReference>
<evidence type="ECO:0000256" key="4">
    <source>
        <dbReference type="ARBA" id="ARBA00023180"/>
    </source>
</evidence>